<dbReference type="AlphaFoldDB" id="A0A317D7J8"/>
<dbReference type="PRINTS" id="PR00118">
    <property type="entry name" value="BLACTAMASEA"/>
</dbReference>
<evidence type="ECO:0000256" key="1">
    <source>
        <dbReference type="SAM" id="MobiDB-lite"/>
    </source>
</evidence>
<gene>
    <name evidence="4" type="ORF">DKT68_07865</name>
</gene>
<dbReference type="Gene3D" id="3.40.710.10">
    <property type="entry name" value="DD-peptidase/beta-lactamase superfamily"/>
    <property type="match status" value="1"/>
</dbReference>
<sequence>MRRPAVLALPLVLAAALLSGCGADVANPPPAPSGPASPSAVAVSASADRQFGELERRFGARLGVYAIDTGTGRTVTHRADERFAHASTFKALLAAVLLRRLSDEDLRRVVTYTEADLLEHAPITSQHVATGMPVEDLIAAAVRYSDNTAANLLLNEIGGPKGLQGELRKIEDRTTNINRNEPTLNEAVPGDDRDTSTPRALGTDLRTFALGDVLPKARRLKLTDLLIGNTTGGPYIRAGVPSDWKVGDKTGSGGYGTRNDIAVVWPPTGSPLIIAIQSDRGVPDASSADPLIAEATKVVVATVR</sequence>
<dbReference type="SUPFAM" id="SSF56601">
    <property type="entry name" value="beta-lactamase/transpeptidase-like"/>
    <property type="match status" value="1"/>
</dbReference>
<dbReference type="InterPro" id="IPR000871">
    <property type="entry name" value="Beta-lactam_class-A"/>
</dbReference>
<evidence type="ECO:0000256" key="2">
    <source>
        <dbReference type="SAM" id="SignalP"/>
    </source>
</evidence>
<name>A0A317D7J8_9ACTN</name>
<accession>A0A317D7J8</accession>
<evidence type="ECO:0000259" key="3">
    <source>
        <dbReference type="Pfam" id="PF13354"/>
    </source>
</evidence>
<dbReference type="NCBIfam" id="NF033103">
    <property type="entry name" value="bla_class_A"/>
    <property type="match status" value="1"/>
</dbReference>
<feature type="domain" description="Beta-lactamase class A catalytic" evidence="3">
    <location>
        <begin position="63"/>
        <end position="276"/>
    </location>
</feature>
<organism evidence="4 5">
    <name type="scientific">Micromonospora acroterricola</name>
    <dbReference type="NCBI Taxonomy" id="2202421"/>
    <lineage>
        <taxon>Bacteria</taxon>
        <taxon>Bacillati</taxon>
        <taxon>Actinomycetota</taxon>
        <taxon>Actinomycetes</taxon>
        <taxon>Micromonosporales</taxon>
        <taxon>Micromonosporaceae</taxon>
        <taxon>Micromonospora</taxon>
    </lineage>
</organism>
<dbReference type="Pfam" id="PF13354">
    <property type="entry name" value="Beta-lactamase2"/>
    <property type="match status" value="1"/>
</dbReference>
<dbReference type="PANTHER" id="PTHR35333:SF3">
    <property type="entry name" value="BETA-LACTAMASE-TYPE TRANSPEPTIDASE FOLD CONTAINING PROTEIN"/>
    <property type="match status" value="1"/>
</dbReference>
<dbReference type="OrthoDB" id="9784149at2"/>
<comment type="caution">
    <text evidence="4">The sequence shown here is derived from an EMBL/GenBank/DDBJ whole genome shotgun (WGS) entry which is preliminary data.</text>
</comment>
<dbReference type="InterPro" id="IPR045155">
    <property type="entry name" value="Beta-lactam_cat"/>
</dbReference>
<dbReference type="PROSITE" id="PS51257">
    <property type="entry name" value="PROKAR_LIPOPROTEIN"/>
    <property type="match status" value="1"/>
</dbReference>
<dbReference type="Proteomes" id="UP000245410">
    <property type="component" value="Unassembled WGS sequence"/>
</dbReference>
<reference evidence="4 5" key="1">
    <citation type="submission" date="2018-05" db="EMBL/GenBank/DDBJ databases">
        <title>Micromonospora atacamensis sp. nov., a novel actinobacteria isolated from high altitude Atacama Desert soil.</title>
        <authorList>
            <person name="Carro L."/>
            <person name="Golinska P."/>
            <person name="Klenk H.-P."/>
            <person name="Goodfellow M."/>
        </authorList>
    </citation>
    <scope>NUCLEOTIDE SEQUENCE [LARGE SCALE GENOMIC DNA]</scope>
    <source>
        <strain evidence="4 5">5R2A7</strain>
    </source>
</reference>
<dbReference type="GO" id="GO:0046677">
    <property type="term" value="P:response to antibiotic"/>
    <property type="evidence" value="ECO:0007669"/>
    <property type="project" value="InterPro"/>
</dbReference>
<evidence type="ECO:0000313" key="4">
    <source>
        <dbReference type="EMBL" id="PWR10851.1"/>
    </source>
</evidence>
<dbReference type="InterPro" id="IPR012338">
    <property type="entry name" value="Beta-lactam/transpept-like"/>
</dbReference>
<dbReference type="GO" id="GO:0008800">
    <property type="term" value="F:beta-lactamase activity"/>
    <property type="evidence" value="ECO:0007669"/>
    <property type="project" value="InterPro"/>
</dbReference>
<keyword evidence="2" id="KW-0732">Signal</keyword>
<keyword evidence="5" id="KW-1185">Reference proteome</keyword>
<evidence type="ECO:0000313" key="5">
    <source>
        <dbReference type="Proteomes" id="UP000245410"/>
    </source>
</evidence>
<dbReference type="PANTHER" id="PTHR35333">
    <property type="entry name" value="BETA-LACTAMASE"/>
    <property type="match status" value="1"/>
</dbReference>
<dbReference type="GO" id="GO:0030655">
    <property type="term" value="P:beta-lactam antibiotic catabolic process"/>
    <property type="evidence" value="ECO:0007669"/>
    <property type="project" value="InterPro"/>
</dbReference>
<dbReference type="EMBL" id="QGKR01000149">
    <property type="protein sequence ID" value="PWR10851.1"/>
    <property type="molecule type" value="Genomic_DNA"/>
</dbReference>
<feature type="chain" id="PRO_5038487154" evidence="2">
    <location>
        <begin position="27"/>
        <end position="304"/>
    </location>
</feature>
<feature type="signal peptide" evidence="2">
    <location>
        <begin position="1"/>
        <end position="26"/>
    </location>
</feature>
<proteinExistence type="predicted"/>
<feature type="region of interest" description="Disordered" evidence="1">
    <location>
        <begin position="180"/>
        <end position="200"/>
    </location>
</feature>
<protein>
    <submittedName>
        <fullName evidence="4">Class A beta-lactamase</fullName>
    </submittedName>
</protein>